<feature type="domain" description="ABC transporter" evidence="5">
    <location>
        <begin position="4"/>
        <end position="245"/>
    </location>
</feature>
<dbReference type="InterPro" id="IPR003439">
    <property type="entry name" value="ABC_transporter-like_ATP-bd"/>
</dbReference>
<dbReference type="PANTHER" id="PTHR42798">
    <property type="entry name" value="LIPOPROTEIN-RELEASING SYSTEM ATP-BINDING PROTEIN LOLD"/>
    <property type="match status" value="1"/>
</dbReference>
<dbReference type="CDD" id="cd03255">
    <property type="entry name" value="ABC_MJ0796_LolCDE_FtsE"/>
    <property type="match status" value="1"/>
</dbReference>
<dbReference type="SUPFAM" id="SSF52540">
    <property type="entry name" value="P-loop containing nucleoside triphosphate hydrolases"/>
    <property type="match status" value="1"/>
</dbReference>
<organism evidence="6 7">
    <name type="scientific">Thermoflavimicrobium daqui</name>
    <dbReference type="NCBI Taxonomy" id="2137476"/>
    <lineage>
        <taxon>Bacteria</taxon>
        <taxon>Bacillati</taxon>
        <taxon>Bacillota</taxon>
        <taxon>Bacilli</taxon>
        <taxon>Bacillales</taxon>
        <taxon>Thermoactinomycetaceae</taxon>
        <taxon>Thermoflavimicrobium</taxon>
    </lineage>
</organism>
<gene>
    <name evidence="6" type="ORF">DL897_03035</name>
</gene>
<evidence type="ECO:0000256" key="1">
    <source>
        <dbReference type="ARBA" id="ARBA00005417"/>
    </source>
</evidence>
<keyword evidence="2" id="KW-0813">Transport</keyword>
<keyword evidence="7" id="KW-1185">Reference proteome</keyword>
<proteinExistence type="inferred from homology"/>
<reference evidence="6 7" key="1">
    <citation type="submission" date="2018-06" db="EMBL/GenBank/DDBJ databases">
        <title>Thermoflavimicrobium daqus sp. nov., a thermophilic microbe isolated from Moutai-flavour Daqu.</title>
        <authorList>
            <person name="Wang X."/>
            <person name="Zhou H."/>
        </authorList>
    </citation>
    <scope>NUCLEOTIDE SEQUENCE [LARGE SCALE GENOMIC DNA]</scope>
    <source>
        <strain evidence="6 7">FBKL4.011</strain>
    </source>
</reference>
<name>A0A364K9P8_9BACL</name>
<dbReference type="GO" id="GO:0016887">
    <property type="term" value="F:ATP hydrolysis activity"/>
    <property type="evidence" value="ECO:0007669"/>
    <property type="project" value="InterPro"/>
</dbReference>
<dbReference type="InterPro" id="IPR003593">
    <property type="entry name" value="AAA+_ATPase"/>
</dbReference>
<protein>
    <submittedName>
        <fullName evidence="6">Bacitracin ABC transporter ATP-binding protein</fullName>
    </submittedName>
</protein>
<dbReference type="InterPro" id="IPR027417">
    <property type="entry name" value="P-loop_NTPase"/>
</dbReference>
<keyword evidence="3" id="KW-0547">Nucleotide-binding</keyword>
<dbReference type="FunFam" id="3.40.50.300:FF:000032">
    <property type="entry name" value="Export ABC transporter ATP-binding protein"/>
    <property type="match status" value="1"/>
</dbReference>
<dbReference type="InterPro" id="IPR017911">
    <property type="entry name" value="MacB-like_ATP-bd"/>
</dbReference>
<reference evidence="6 7" key="2">
    <citation type="submission" date="2018-06" db="EMBL/GenBank/DDBJ databases">
        <authorList>
            <person name="Zhirakovskaya E."/>
        </authorList>
    </citation>
    <scope>NUCLEOTIDE SEQUENCE [LARGE SCALE GENOMIC DNA]</scope>
    <source>
        <strain evidence="6 7">FBKL4.011</strain>
    </source>
</reference>
<accession>A0A364K9P8</accession>
<keyword evidence="4 6" id="KW-0067">ATP-binding</keyword>
<dbReference type="GO" id="GO:0005524">
    <property type="term" value="F:ATP binding"/>
    <property type="evidence" value="ECO:0007669"/>
    <property type="project" value="UniProtKB-KW"/>
</dbReference>
<dbReference type="PROSITE" id="PS50893">
    <property type="entry name" value="ABC_TRANSPORTER_2"/>
    <property type="match status" value="1"/>
</dbReference>
<dbReference type="PANTHER" id="PTHR42798:SF7">
    <property type="entry name" value="ALPHA-D-RIBOSE 1-METHYLPHOSPHONATE 5-TRIPHOSPHATE SYNTHASE SUBUNIT PHNL"/>
    <property type="match status" value="1"/>
</dbReference>
<evidence type="ECO:0000256" key="2">
    <source>
        <dbReference type="ARBA" id="ARBA00022448"/>
    </source>
</evidence>
<dbReference type="Pfam" id="PF00005">
    <property type="entry name" value="ABC_tran"/>
    <property type="match status" value="1"/>
</dbReference>
<dbReference type="Gene3D" id="3.40.50.300">
    <property type="entry name" value="P-loop containing nucleotide triphosphate hydrolases"/>
    <property type="match status" value="1"/>
</dbReference>
<comment type="caution">
    <text evidence="6">The sequence shown here is derived from an EMBL/GenBank/DDBJ whole genome shotgun (WGS) entry which is preliminary data.</text>
</comment>
<dbReference type="SMART" id="SM00382">
    <property type="entry name" value="AAA"/>
    <property type="match status" value="1"/>
</dbReference>
<dbReference type="RefSeq" id="WP_113657631.1">
    <property type="nucleotide sequence ID" value="NZ_KZ845663.1"/>
</dbReference>
<evidence type="ECO:0000313" key="7">
    <source>
        <dbReference type="Proteomes" id="UP000251213"/>
    </source>
</evidence>
<evidence type="ECO:0000256" key="3">
    <source>
        <dbReference type="ARBA" id="ARBA00022741"/>
    </source>
</evidence>
<dbReference type="OrthoDB" id="9791546at2"/>
<dbReference type="Proteomes" id="UP000251213">
    <property type="component" value="Unassembled WGS sequence"/>
</dbReference>
<dbReference type="GO" id="GO:0098796">
    <property type="term" value="C:membrane protein complex"/>
    <property type="evidence" value="ECO:0007669"/>
    <property type="project" value="UniProtKB-ARBA"/>
</dbReference>
<dbReference type="GO" id="GO:0022857">
    <property type="term" value="F:transmembrane transporter activity"/>
    <property type="evidence" value="ECO:0007669"/>
    <property type="project" value="UniProtKB-ARBA"/>
</dbReference>
<dbReference type="AlphaFoldDB" id="A0A364K9P8"/>
<comment type="similarity">
    <text evidence="1">Belongs to the ABC transporter superfamily.</text>
</comment>
<evidence type="ECO:0000256" key="4">
    <source>
        <dbReference type="ARBA" id="ARBA00022840"/>
    </source>
</evidence>
<dbReference type="EMBL" id="QJKK01000001">
    <property type="protein sequence ID" value="RAL27026.1"/>
    <property type="molecule type" value="Genomic_DNA"/>
</dbReference>
<evidence type="ECO:0000313" key="6">
    <source>
        <dbReference type="EMBL" id="RAL27026.1"/>
    </source>
</evidence>
<evidence type="ECO:0000259" key="5">
    <source>
        <dbReference type="PROSITE" id="PS50893"/>
    </source>
</evidence>
<sequence length="259" mass="28793">MIVLEAKKLTKVYGEKGTGAVHQALTDFDLTIQQGEFIGIMGPSGSGKTTLLQILGTIDRPTRGDILIAGKNVAKMKDNELADFRRKQLGFIFQEFHLLDALTIQENILVPLVLEKRSVAEMERRVQELANYLGIQKVLSHRPYEVSGGQRQRAAAARALIHSPALILADEPTGNLDSKSAKSLMESLSNLNKKEKATILTVTHDPFTASYCDRVIFIKDGQLFTEIRRGQTRQAFYRHIMEVTAALGGESYELTQSSY</sequence>